<reference evidence="1 2" key="2">
    <citation type="journal article" date="2010" name="Nucleic Acids Res.">
        <title>BeetleBase in 2010: revisions to provide comprehensive genomic information for Tribolium castaneum.</title>
        <authorList>
            <person name="Kim H.S."/>
            <person name="Murphy T."/>
            <person name="Xia J."/>
            <person name="Caragea D."/>
            <person name="Park Y."/>
            <person name="Beeman R.W."/>
            <person name="Lorenzen M.D."/>
            <person name="Butcher S."/>
            <person name="Manak J.R."/>
            <person name="Brown S.J."/>
        </authorList>
    </citation>
    <scope>GENOME REANNOTATION</scope>
    <source>
        <strain evidence="1 2">Georgia GA2</strain>
    </source>
</reference>
<name>A0A139WK42_TRICA</name>
<keyword evidence="2" id="KW-1185">Reference proteome</keyword>
<gene>
    <name evidence="1" type="primary">AUGUSTUS-3.0.2_32594</name>
    <name evidence="1" type="ORF">TcasGA2_TC032594</name>
</gene>
<organism evidence="1 2">
    <name type="scientific">Tribolium castaneum</name>
    <name type="common">Red flour beetle</name>
    <dbReference type="NCBI Taxonomy" id="7070"/>
    <lineage>
        <taxon>Eukaryota</taxon>
        <taxon>Metazoa</taxon>
        <taxon>Ecdysozoa</taxon>
        <taxon>Arthropoda</taxon>
        <taxon>Hexapoda</taxon>
        <taxon>Insecta</taxon>
        <taxon>Pterygota</taxon>
        <taxon>Neoptera</taxon>
        <taxon>Endopterygota</taxon>
        <taxon>Coleoptera</taxon>
        <taxon>Polyphaga</taxon>
        <taxon>Cucujiformia</taxon>
        <taxon>Tenebrionidae</taxon>
        <taxon>Tenebrionidae incertae sedis</taxon>
        <taxon>Tribolium</taxon>
    </lineage>
</organism>
<evidence type="ECO:0000313" key="2">
    <source>
        <dbReference type="Proteomes" id="UP000007266"/>
    </source>
</evidence>
<dbReference type="AlphaFoldDB" id="A0A139WK42"/>
<sequence>MNESKGMGSYVYLVVLHESKILGESGSDLRSAMG</sequence>
<dbReference type="EMBL" id="KQ971329">
    <property type="protein sequence ID" value="KYB28349.1"/>
    <property type="molecule type" value="Genomic_DNA"/>
</dbReference>
<protein>
    <submittedName>
        <fullName evidence="1">Uncharacterized protein</fullName>
    </submittedName>
</protein>
<dbReference type="Proteomes" id="UP000007266">
    <property type="component" value="Linkage group 3"/>
</dbReference>
<reference evidence="1 2" key="1">
    <citation type="journal article" date="2008" name="Nature">
        <title>The genome of the model beetle and pest Tribolium castaneum.</title>
        <authorList>
            <consortium name="Tribolium Genome Sequencing Consortium"/>
            <person name="Richards S."/>
            <person name="Gibbs R.A."/>
            <person name="Weinstock G.M."/>
            <person name="Brown S.J."/>
            <person name="Denell R."/>
            <person name="Beeman R.W."/>
            <person name="Gibbs R."/>
            <person name="Beeman R.W."/>
            <person name="Brown S.J."/>
            <person name="Bucher G."/>
            <person name="Friedrich M."/>
            <person name="Grimmelikhuijzen C.J."/>
            <person name="Klingler M."/>
            <person name="Lorenzen M."/>
            <person name="Richards S."/>
            <person name="Roth S."/>
            <person name="Schroder R."/>
            <person name="Tautz D."/>
            <person name="Zdobnov E.M."/>
            <person name="Muzny D."/>
            <person name="Gibbs R.A."/>
            <person name="Weinstock G.M."/>
            <person name="Attaway T."/>
            <person name="Bell S."/>
            <person name="Buhay C.J."/>
            <person name="Chandrabose M.N."/>
            <person name="Chavez D."/>
            <person name="Clerk-Blankenburg K.P."/>
            <person name="Cree A."/>
            <person name="Dao M."/>
            <person name="Davis C."/>
            <person name="Chacko J."/>
            <person name="Dinh H."/>
            <person name="Dugan-Rocha S."/>
            <person name="Fowler G."/>
            <person name="Garner T.T."/>
            <person name="Garnes J."/>
            <person name="Gnirke A."/>
            <person name="Hawes A."/>
            <person name="Hernandez J."/>
            <person name="Hines S."/>
            <person name="Holder M."/>
            <person name="Hume J."/>
            <person name="Jhangiani S.N."/>
            <person name="Joshi V."/>
            <person name="Khan Z.M."/>
            <person name="Jackson L."/>
            <person name="Kovar C."/>
            <person name="Kowis A."/>
            <person name="Lee S."/>
            <person name="Lewis L.R."/>
            <person name="Margolis J."/>
            <person name="Morgan M."/>
            <person name="Nazareth L.V."/>
            <person name="Nguyen N."/>
            <person name="Okwuonu G."/>
            <person name="Parker D."/>
            <person name="Richards S."/>
            <person name="Ruiz S.J."/>
            <person name="Santibanez J."/>
            <person name="Savard J."/>
            <person name="Scherer S.E."/>
            <person name="Schneider B."/>
            <person name="Sodergren E."/>
            <person name="Tautz D."/>
            <person name="Vattahil S."/>
            <person name="Villasana D."/>
            <person name="White C.S."/>
            <person name="Wright R."/>
            <person name="Park Y."/>
            <person name="Beeman R.W."/>
            <person name="Lord J."/>
            <person name="Oppert B."/>
            <person name="Lorenzen M."/>
            <person name="Brown S."/>
            <person name="Wang L."/>
            <person name="Savard J."/>
            <person name="Tautz D."/>
            <person name="Richards S."/>
            <person name="Weinstock G."/>
            <person name="Gibbs R.A."/>
            <person name="Liu Y."/>
            <person name="Worley K."/>
            <person name="Weinstock G."/>
            <person name="Elsik C.G."/>
            <person name="Reese J.T."/>
            <person name="Elhaik E."/>
            <person name="Landan G."/>
            <person name="Graur D."/>
            <person name="Arensburger P."/>
            <person name="Atkinson P."/>
            <person name="Beeman R.W."/>
            <person name="Beidler J."/>
            <person name="Brown S.J."/>
            <person name="Demuth J.P."/>
            <person name="Drury D.W."/>
            <person name="Du Y.Z."/>
            <person name="Fujiwara H."/>
            <person name="Lorenzen M."/>
            <person name="Maselli V."/>
            <person name="Osanai M."/>
            <person name="Park Y."/>
            <person name="Robertson H.M."/>
            <person name="Tu Z."/>
            <person name="Wang J.J."/>
            <person name="Wang S."/>
            <person name="Richards S."/>
            <person name="Song H."/>
            <person name="Zhang L."/>
            <person name="Sodergren E."/>
            <person name="Werner D."/>
            <person name="Stanke M."/>
            <person name="Morgenstern B."/>
            <person name="Solovyev V."/>
            <person name="Kosarev P."/>
            <person name="Brown G."/>
            <person name="Chen H.C."/>
            <person name="Ermolaeva O."/>
            <person name="Hlavina W."/>
            <person name="Kapustin Y."/>
            <person name="Kiryutin B."/>
            <person name="Kitts P."/>
            <person name="Maglott D."/>
            <person name="Pruitt K."/>
            <person name="Sapojnikov V."/>
            <person name="Souvorov A."/>
            <person name="Mackey A.J."/>
            <person name="Waterhouse R.M."/>
            <person name="Wyder S."/>
            <person name="Zdobnov E.M."/>
            <person name="Zdobnov E.M."/>
            <person name="Wyder S."/>
            <person name="Kriventseva E.V."/>
            <person name="Kadowaki T."/>
            <person name="Bork P."/>
            <person name="Aranda M."/>
            <person name="Bao R."/>
            <person name="Beermann A."/>
            <person name="Berns N."/>
            <person name="Bolognesi R."/>
            <person name="Bonneton F."/>
            <person name="Bopp D."/>
            <person name="Brown S.J."/>
            <person name="Bucher G."/>
            <person name="Butts T."/>
            <person name="Chaumot A."/>
            <person name="Denell R.E."/>
            <person name="Ferrier D.E."/>
            <person name="Friedrich M."/>
            <person name="Gordon C.M."/>
            <person name="Jindra M."/>
            <person name="Klingler M."/>
            <person name="Lan Q."/>
            <person name="Lattorff H.M."/>
            <person name="Laudet V."/>
            <person name="von Levetsow C."/>
            <person name="Liu Z."/>
            <person name="Lutz R."/>
            <person name="Lynch J.A."/>
            <person name="da Fonseca R.N."/>
            <person name="Posnien N."/>
            <person name="Reuter R."/>
            <person name="Roth S."/>
            <person name="Savard J."/>
            <person name="Schinko J.B."/>
            <person name="Schmitt C."/>
            <person name="Schoppmeier M."/>
            <person name="Schroder R."/>
            <person name="Shippy T.D."/>
            <person name="Simonnet F."/>
            <person name="Marques-Souza H."/>
            <person name="Tautz D."/>
            <person name="Tomoyasu Y."/>
            <person name="Trauner J."/>
            <person name="Van der Zee M."/>
            <person name="Vervoort M."/>
            <person name="Wittkopp N."/>
            <person name="Wimmer E.A."/>
            <person name="Yang X."/>
            <person name="Jones A.K."/>
            <person name="Sattelle D.B."/>
            <person name="Ebert P.R."/>
            <person name="Nelson D."/>
            <person name="Scott J.G."/>
            <person name="Beeman R.W."/>
            <person name="Muthukrishnan S."/>
            <person name="Kramer K.J."/>
            <person name="Arakane Y."/>
            <person name="Beeman R.W."/>
            <person name="Zhu Q."/>
            <person name="Hogenkamp D."/>
            <person name="Dixit R."/>
            <person name="Oppert B."/>
            <person name="Jiang H."/>
            <person name="Zou Z."/>
            <person name="Marshall J."/>
            <person name="Elpidina E."/>
            <person name="Vinokurov K."/>
            <person name="Oppert C."/>
            <person name="Zou Z."/>
            <person name="Evans J."/>
            <person name="Lu Z."/>
            <person name="Zhao P."/>
            <person name="Sumathipala N."/>
            <person name="Altincicek B."/>
            <person name="Vilcinskas A."/>
            <person name="Williams M."/>
            <person name="Hultmark D."/>
            <person name="Hetru C."/>
            <person name="Jiang H."/>
            <person name="Grimmelikhuijzen C.J."/>
            <person name="Hauser F."/>
            <person name="Cazzamali G."/>
            <person name="Williamson M."/>
            <person name="Park Y."/>
            <person name="Li B."/>
            <person name="Tanaka Y."/>
            <person name="Predel R."/>
            <person name="Neupert S."/>
            <person name="Schachtner J."/>
            <person name="Verleyen P."/>
            <person name="Raible F."/>
            <person name="Bork P."/>
            <person name="Friedrich M."/>
            <person name="Walden K.K."/>
            <person name="Robertson H.M."/>
            <person name="Angeli S."/>
            <person name="Foret S."/>
            <person name="Bucher G."/>
            <person name="Schuetz S."/>
            <person name="Maleszka R."/>
            <person name="Wimmer E.A."/>
            <person name="Beeman R.W."/>
            <person name="Lorenzen M."/>
            <person name="Tomoyasu Y."/>
            <person name="Miller S.C."/>
            <person name="Grossmann D."/>
            <person name="Bucher G."/>
        </authorList>
    </citation>
    <scope>NUCLEOTIDE SEQUENCE [LARGE SCALE GENOMIC DNA]</scope>
    <source>
        <strain evidence="1 2">Georgia GA2</strain>
    </source>
</reference>
<dbReference type="InParanoid" id="A0A139WK42"/>
<accession>A0A139WK42</accession>
<evidence type="ECO:0000313" key="1">
    <source>
        <dbReference type="EMBL" id="KYB28349.1"/>
    </source>
</evidence>
<proteinExistence type="predicted"/>